<dbReference type="Gene3D" id="3.40.50.300">
    <property type="entry name" value="P-loop containing nucleotide triphosphate hydrolases"/>
    <property type="match status" value="1"/>
</dbReference>
<evidence type="ECO:0000313" key="2">
    <source>
        <dbReference type="Proteomes" id="UP000003277"/>
    </source>
</evidence>
<name>H1D231_9FIRM</name>
<dbReference type="OrthoDB" id="1648091at2"/>
<dbReference type="SUPFAM" id="SSF52540">
    <property type="entry name" value="P-loop containing nucleoside triphosphate hydrolases"/>
    <property type="match status" value="1"/>
</dbReference>
<reference evidence="1 2" key="1">
    <citation type="submission" date="2011-11" db="EMBL/GenBank/DDBJ databases">
        <title>The Genome Sequence of Dialister succinatiphilus YIT 11850.</title>
        <authorList>
            <consortium name="The Broad Institute Genome Sequencing Platform"/>
            <person name="Earl A."/>
            <person name="Ward D."/>
            <person name="Feldgarden M."/>
            <person name="Gevers D."/>
            <person name="Morotomi M."/>
            <person name="Young S.K."/>
            <person name="Zeng Q."/>
            <person name="Gargeya S."/>
            <person name="Fitzgerald M."/>
            <person name="Haas B."/>
            <person name="Abouelleil A."/>
            <person name="Alvarado L."/>
            <person name="Arachchi H.M."/>
            <person name="Berlin A."/>
            <person name="Brown A."/>
            <person name="Chapman S.B."/>
            <person name="Dunbar C."/>
            <person name="Gearin G."/>
            <person name="Goldberg J."/>
            <person name="Griggs A."/>
            <person name="Gujja S."/>
            <person name="Heiman D."/>
            <person name="Howarth C."/>
            <person name="Lui A."/>
            <person name="MacDonald P.J.P."/>
            <person name="Montmayeur A."/>
            <person name="Murphy C."/>
            <person name="Neiman D."/>
            <person name="Pearson M."/>
            <person name="Priest M."/>
            <person name="Roberts A."/>
            <person name="Saif S."/>
            <person name="Shea T."/>
            <person name="Sisk P."/>
            <person name="Stolte C."/>
            <person name="Sykes S."/>
            <person name="Wortman J."/>
            <person name="Nusbaum C."/>
            <person name="Birren B."/>
        </authorList>
    </citation>
    <scope>NUCLEOTIDE SEQUENCE [LARGE SCALE GENOMIC DNA]</scope>
    <source>
        <strain evidence="1 2">YIT 11850</strain>
    </source>
</reference>
<protein>
    <recommendedName>
        <fullName evidence="3">UDP-N-acetylglucosamine kinase</fullName>
    </recommendedName>
</protein>
<proteinExistence type="predicted"/>
<gene>
    <name evidence="1" type="ORF">HMPREF9453_01669</name>
</gene>
<dbReference type="EMBL" id="ADLT01000053">
    <property type="protein sequence ID" value="EHO62379.1"/>
    <property type="molecule type" value="Genomic_DNA"/>
</dbReference>
<dbReference type="STRING" id="742743.HMPREF9453_01669"/>
<evidence type="ECO:0000313" key="1">
    <source>
        <dbReference type="EMBL" id="EHO62379.1"/>
    </source>
</evidence>
<dbReference type="HOGENOM" id="CLU_1382191_0_0_9"/>
<dbReference type="RefSeq" id="WP_008860163.1">
    <property type="nucleotide sequence ID" value="NZ_JH591188.1"/>
</dbReference>
<dbReference type="AlphaFoldDB" id="H1D231"/>
<dbReference type="Pfam" id="PF13671">
    <property type="entry name" value="AAA_33"/>
    <property type="match status" value="1"/>
</dbReference>
<accession>H1D231</accession>
<dbReference type="InterPro" id="IPR027417">
    <property type="entry name" value="P-loop_NTPase"/>
</dbReference>
<keyword evidence="2" id="KW-1185">Reference proteome</keyword>
<evidence type="ECO:0008006" key="3">
    <source>
        <dbReference type="Google" id="ProtNLM"/>
    </source>
</evidence>
<dbReference type="Proteomes" id="UP000003277">
    <property type="component" value="Unassembled WGS sequence"/>
</dbReference>
<dbReference type="eggNOG" id="COG0237">
    <property type="taxonomic scope" value="Bacteria"/>
</dbReference>
<sequence length="197" mass="22635">MLIIIFTGPPASGKSSIANRVGEILGINVISKDECKIRLFETYGFTNHAEKKKLSIQGEKNMYKELLNYVNTDKDIIVDNNFKNFDELRKIIRESTNDVQTICFSCMADYPILAERYNARIQSGSRHQALYTLNVYPVINGISKFHPIITSQDVERIEANVKEKSFGNCVQYINTNNIKRDFTQIVTDVIHYIELCR</sequence>
<organism evidence="1 2">
    <name type="scientific">Dialister succinatiphilus YIT 11850</name>
    <dbReference type="NCBI Taxonomy" id="742743"/>
    <lineage>
        <taxon>Bacteria</taxon>
        <taxon>Bacillati</taxon>
        <taxon>Bacillota</taxon>
        <taxon>Negativicutes</taxon>
        <taxon>Veillonellales</taxon>
        <taxon>Veillonellaceae</taxon>
        <taxon>Dialister</taxon>
    </lineage>
</organism>
<comment type="caution">
    <text evidence="1">The sequence shown here is derived from an EMBL/GenBank/DDBJ whole genome shotgun (WGS) entry which is preliminary data.</text>
</comment>